<accession>A0A0F9RJH6</accession>
<dbReference type="PANTHER" id="PTHR30346">
    <property type="entry name" value="TRANSCRIPTIONAL DUAL REGULATOR HCAR-RELATED"/>
    <property type="match status" value="1"/>
</dbReference>
<dbReference type="PANTHER" id="PTHR30346:SF0">
    <property type="entry name" value="HCA OPERON TRANSCRIPTIONAL ACTIVATOR HCAR"/>
    <property type="match status" value="1"/>
</dbReference>
<keyword evidence="2" id="KW-0805">Transcription regulation</keyword>
<evidence type="ECO:0000256" key="3">
    <source>
        <dbReference type="ARBA" id="ARBA00023125"/>
    </source>
</evidence>
<evidence type="ECO:0000313" key="6">
    <source>
        <dbReference type="EMBL" id="KKN49987.1"/>
    </source>
</evidence>
<dbReference type="InterPro" id="IPR036390">
    <property type="entry name" value="WH_DNA-bd_sf"/>
</dbReference>
<dbReference type="GO" id="GO:0003700">
    <property type="term" value="F:DNA-binding transcription factor activity"/>
    <property type="evidence" value="ECO:0007669"/>
    <property type="project" value="InterPro"/>
</dbReference>
<proteinExistence type="inferred from homology"/>
<gene>
    <name evidence="6" type="ORF">LCGC14_0637350</name>
</gene>
<dbReference type="InterPro" id="IPR036388">
    <property type="entry name" value="WH-like_DNA-bd_sf"/>
</dbReference>
<dbReference type="AlphaFoldDB" id="A0A0F9RJH6"/>
<dbReference type="EMBL" id="LAZR01001141">
    <property type="protein sequence ID" value="KKN49987.1"/>
    <property type="molecule type" value="Genomic_DNA"/>
</dbReference>
<name>A0A0F9RJH6_9ZZZZ</name>
<comment type="caution">
    <text evidence="6">The sequence shown here is derived from an EMBL/GenBank/DDBJ whole genome shotgun (WGS) entry which is preliminary data.</text>
</comment>
<keyword evidence="4" id="KW-0804">Transcription</keyword>
<sequence length="310" mass="33852">MPLRFSFRQLEYLIAVGEAGTIALAAQRVNVSPPSISSAISQLETDLGVQLFVRHHAQGLTLTPGGRRVFNEAKRILFLAHGINDLAIDIVDTVRGPITIGALSTVAPVVSAQLRRSFEAKFPDASVTLKEGSQTDLLRMLGQAEIDVAITYDIEIPKDILFNELISLPPYVMLAKDHPKAKQLSLSLADLEDEPMVLLDLPLSREYFLSMFQHSGFRPNITERTSDMSMARSLVANGFGFGLVNMRTRSDIAPDGEKLVVLPLLGDVRSVSLGLATKQSEHRSGIVAAFFKHVKDHLHTQGLPGSHDPA</sequence>
<protein>
    <recommendedName>
        <fullName evidence="5">HTH lysR-type domain-containing protein</fullName>
    </recommendedName>
</protein>
<evidence type="ECO:0000256" key="1">
    <source>
        <dbReference type="ARBA" id="ARBA00009437"/>
    </source>
</evidence>
<feature type="domain" description="HTH lysR-type" evidence="5">
    <location>
        <begin position="5"/>
        <end position="63"/>
    </location>
</feature>
<dbReference type="Gene3D" id="1.10.10.10">
    <property type="entry name" value="Winged helix-like DNA-binding domain superfamily/Winged helix DNA-binding domain"/>
    <property type="match status" value="1"/>
</dbReference>
<dbReference type="SUPFAM" id="SSF46785">
    <property type="entry name" value="Winged helix' DNA-binding domain"/>
    <property type="match status" value="1"/>
</dbReference>
<keyword evidence="3" id="KW-0238">DNA-binding</keyword>
<evidence type="ECO:0000256" key="2">
    <source>
        <dbReference type="ARBA" id="ARBA00023015"/>
    </source>
</evidence>
<dbReference type="InterPro" id="IPR000847">
    <property type="entry name" value="LysR_HTH_N"/>
</dbReference>
<dbReference type="GO" id="GO:0032993">
    <property type="term" value="C:protein-DNA complex"/>
    <property type="evidence" value="ECO:0007669"/>
    <property type="project" value="TreeGrafter"/>
</dbReference>
<dbReference type="CDD" id="cd08412">
    <property type="entry name" value="PBP2_PAO1_like"/>
    <property type="match status" value="1"/>
</dbReference>
<dbReference type="GO" id="GO:0003677">
    <property type="term" value="F:DNA binding"/>
    <property type="evidence" value="ECO:0007669"/>
    <property type="project" value="UniProtKB-KW"/>
</dbReference>
<evidence type="ECO:0000259" key="5">
    <source>
        <dbReference type="PROSITE" id="PS50931"/>
    </source>
</evidence>
<dbReference type="Pfam" id="PF00126">
    <property type="entry name" value="HTH_1"/>
    <property type="match status" value="1"/>
</dbReference>
<dbReference type="PRINTS" id="PR00039">
    <property type="entry name" value="HTHLYSR"/>
</dbReference>
<comment type="similarity">
    <text evidence="1">Belongs to the LysR transcriptional regulatory family.</text>
</comment>
<reference evidence="6" key="1">
    <citation type="journal article" date="2015" name="Nature">
        <title>Complex archaea that bridge the gap between prokaryotes and eukaryotes.</title>
        <authorList>
            <person name="Spang A."/>
            <person name="Saw J.H."/>
            <person name="Jorgensen S.L."/>
            <person name="Zaremba-Niedzwiedzka K."/>
            <person name="Martijn J."/>
            <person name="Lind A.E."/>
            <person name="van Eijk R."/>
            <person name="Schleper C."/>
            <person name="Guy L."/>
            <person name="Ettema T.J."/>
        </authorList>
    </citation>
    <scope>NUCLEOTIDE SEQUENCE</scope>
</reference>
<dbReference type="SUPFAM" id="SSF53850">
    <property type="entry name" value="Periplasmic binding protein-like II"/>
    <property type="match status" value="1"/>
</dbReference>
<dbReference type="InterPro" id="IPR005119">
    <property type="entry name" value="LysR_subst-bd"/>
</dbReference>
<organism evidence="6">
    <name type="scientific">marine sediment metagenome</name>
    <dbReference type="NCBI Taxonomy" id="412755"/>
    <lineage>
        <taxon>unclassified sequences</taxon>
        <taxon>metagenomes</taxon>
        <taxon>ecological metagenomes</taxon>
    </lineage>
</organism>
<dbReference type="Gene3D" id="3.40.190.10">
    <property type="entry name" value="Periplasmic binding protein-like II"/>
    <property type="match status" value="2"/>
</dbReference>
<dbReference type="PROSITE" id="PS50931">
    <property type="entry name" value="HTH_LYSR"/>
    <property type="match status" value="1"/>
</dbReference>
<dbReference type="Pfam" id="PF03466">
    <property type="entry name" value="LysR_substrate"/>
    <property type="match status" value="1"/>
</dbReference>
<evidence type="ECO:0000256" key="4">
    <source>
        <dbReference type="ARBA" id="ARBA00023163"/>
    </source>
</evidence>